<dbReference type="Proteomes" id="UP001597383">
    <property type="component" value="Unassembled WGS sequence"/>
</dbReference>
<organism evidence="2 3">
    <name type="scientific">Ornithinibacillus salinisoli</name>
    <dbReference type="NCBI Taxonomy" id="1848459"/>
    <lineage>
        <taxon>Bacteria</taxon>
        <taxon>Bacillati</taxon>
        <taxon>Bacillota</taxon>
        <taxon>Bacilli</taxon>
        <taxon>Bacillales</taxon>
        <taxon>Bacillaceae</taxon>
        <taxon>Ornithinibacillus</taxon>
    </lineage>
</organism>
<proteinExistence type="predicted"/>
<keyword evidence="1" id="KW-0472">Membrane</keyword>
<evidence type="ECO:0000313" key="3">
    <source>
        <dbReference type="Proteomes" id="UP001597383"/>
    </source>
</evidence>
<keyword evidence="1" id="KW-0812">Transmembrane</keyword>
<feature type="transmembrane region" description="Helical" evidence="1">
    <location>
        <begin position="12"/>
        <end position="33"/>
    </location>
</feature>
<feature type="transmembrane region" description="Helical" evidence="1">
    <location>
        <begin position="78"/>
        <end position="100"/>
    </location>
</feature>
<comment type="caution">
    <text evidence="2">The sequence shown here is derived from an EMBL/GenBank/DDBJ whole genome shotgun (WGS) entry which is preliminary data.</text>
</comment>
<dbReference type="Pfam" id="PF09946">
    <property type="entry name" value="DUF2178"/>
    <property type="match status" value="1"/>
</dbReference>
<evidence type="ECO:0000313" key="2">
    <source>
        <dbReference type="EMBL" id="MFD2042784.1"/>
    </source>
</evidence>
<gene>
    <name evidence="2" type="ORF">ACFSJF_00475</name>
</gene>
<dbReference type="InterPro" id="IPR019235">
    <property type="entry name" value="DUF2178_TM"/>
</dbReference>
<sequence>MSEAFLQDPWVILILLGNYAFMILLFFIQRRLGKKNFRYDERYYQVNNRAKGRTWDIMLVVMLVAWPIIIMFDGISFSFFLITVLYILHCVIYGICAAYYNSKEE</sequence>
<accession>A0ABW4VT07</accession>
<name>A0ABW4VT07_9BACI</name>
<evidence type="ECO:0000256" key="1">
    <source>
        <dbReference type="SAM" id="Phobius"/>
    </source>
</evidence>
<dbReference type="EMBL" id="JBHUHQ010000002">
    <property type="protein sequence ID" value="MFD2042784.1"/>
    <property type="molecule type" value="Genomic_DNA"/>
</dbReference>
<feature type="transmembrane region" description="Helical" evidence="1">
    <location>
        <begin position="54"/>
        <end position="72"/>
    </location>
</feature>
<protein>
    <submittedName>
        <fullName evidence="2">DUF3796 domain-containing protein</fullName>
    </submittedName>
</protein>
<keyword evidence="1" id="KW-1133">Transmembrane helix</keyword>
<keyword evidence="3" id="KW-1185">Reference proteome</keyword>
<reference evidence="3" key="1">
    <citation type="journal article" date="2019" name="Int. J. Syst. Evol. Microbiol.">
        <title>The Global Catalogue of Microorganisms (GCM) 10K type strain sequencing project: providing services to taxonomists for standard genome sequencing and annotation.</title>
        <authorList>
            <consortium name="The Broad Institute Genomics Platform"/>
            <consortium name="The Broad Institute Genome Sequencing Center for Infectious Disease"/>
            <person name="Wu L."/>
            <person name="Ma J."/>
        </authorList>
    </citation>
    <scope>NUCLEOTIDE SEQUENCE [LARGE SCALE GENOMIC DNA]</scope>
    <source>
        <strain evidence="3">R28</strain>
    </source>
</reference>
<dbReference type="RefSeq" id="WP_377554401.1">
    <property type="nucleotide sequence ID" value="NZ_JBHUHQ010000002.1"/>
</dbReference>